<keyword evidence="2" id="KW-1185">Reference proteome</keyword>
<proteinExistence type="predicted"/>
<reference evidence="1 2" key="1">
    <citation type="submission" date="2021-07" db="EMBL/GenBank/DDBJ databases">
        <title>Paenibacillus radiodurans sp. nov., isolated from the southeastern edge of Tengger Desert.</title>
        <authorList>
            <person name="Zhang G."/>
        </authorList>
    </citation>
    <scope>NUCLEOTIDE SEQUENCE [LARGE SCALE GENOMIC DNA]</scope>
    <source>
        <strain evidence="1 2">DT7-4</strain>
    </source>
</reference>
<evidence type="ECO:0008006" key="3">
    <source>
        <dbReference type="Google" id="ProtNLM"/>
    </source>
</evidence>
<accession>A0ABS7D2F4</accession>
<evidence type="ECO:0000313" key="1">
    <source>
        <dbReference type="EMBL" id="MBW7474075.1"/>
    </source>
</evidence>
<evidence type="ECO:0000313" key="2">
    <source>
        <dbReference type="Proteomes" id="UP000812277"/>
    </source>
</evidence>
<protein>
    <recommendedName>
        <fullName evidence="3">Ig-like domain-containing protein</fullName>
    </recommendedName>
</protein>
<sequence length="211" mass="23462">MSTTTSNLGLVKPELADHIHQSIASLANNFQKLDDASDIYVNEIPTSGMWSKKQRVYYNDVNIGGYIGAVNIRAGQAAPKWQSIHAYNIGDKVLTTTNNGHYYECIQSGYSAPYEPIWLVAALTTTEDTRDRTTWAPSTFYELNEIIVPSVPNDRFYVCTVSGTSGESEPQWVTTDGIATSDSGVVWMTYRIVKWKESGVSANFRPFGKIE</sequence>
<dbReference type="RefSeq" id="WP_219871324.1">
    <property type="nucleotide sequence ID" value="NZ_JAHZIJ010000002.1"/>
</dbReference>
<dbReference type="Proteomes" id="UP000812277">
    <property type="component" value="Unassembled WGS sequence"/>
</dbReference>
<organism evidence="1 2">
    <name type="scientific">Paenibacillus oenotherae</name>
    <dbReference type="NCBI Taxonomy" id="1435645"/>
    <lineage>
        <taxon>Bacteria</taxon>
        <taxon>Bacillati</taxon>
        <taxon>Bacillota</taxon>
        <taxon>Bacilli</taxon>
        <taxon>Bacillales</taxon>
        <taxon>Paenibacillaceae</taxon>
        <taxon>Paenibacillus</taxon>
    </lineage>
</organism>
<dbReference type="Gene3D" id="2.10.10.90">
    <property type="match status" value="1"/>
</dbReference>
<comment type="caution">
    <text evidence="1">The sequence shown here is derived from an EMBL/GenBank/DDBJ whole genome shotgun (WGS) entry which is preliminary data.</text>
</comment>
<gene>
    <name evidence="1" type="ORF">K0T92_04920</name>
</gene>
<dbReference type="EMBL" id="JAHZIJ010000002">
    <property type="protein sequence ID" value="MBW7474075.1"/>
    <property type="molecule type" value="Genomic_DNA"/>
</dbReference>
<name>A0ABS7D2F4_9BACL</name>